<evidence type="ECO:0000313" key="2">
    <source>
        <dbReference type="Proteomes" id="UP001497602"/>
    </source>
</evidence>
<protein>
    <submittedName>
        <fullName evidence="1">Uncharacterized protein</fullName>
    </submittedName>
</protein>
<dbReference type="Proteomes" id="UP001497602">
    <property type="component" value="Unassembled WGS sequence"/>
</dbReference>
<evidence type="ECO:0000313" key="1">
    <source>
        <dbReference type="EMBL" id="CAL2104922.1"/>
    </source>
</evidence>
<reference evidence="1 2" key="1">
    <citation type="submission" date="2024-05" db="EMBL/GenBank/DDBJ databases">
        <authorList>
            <person name="Duchaud E."/>
        </authorList>
    </citation>
    <scope>NUCLEOTIDE SEQUENCE [LARGE SCALE GENOMIC DNA]</scope>
    <source>
        <strain evidence="1">Ena-SAMPLE-TAB-13-05-2024-13:56:06:370-140305</strain>
    </source>
</reference>
<accession>A0ABM9PH60</accession>
<keyword evidence="2" id="KW-1185">Reference proteome</keyword>
<dbReference type="EMBL" id="CAXJRC010000002">
    <property type="protein sequence ID" value="CAL2104922.1"/>
    <property type="molecule type" value="Genomic_DNA"/>
</dbReference>
<name>A0ABM9PH60_9FLAO</name>
<sequence length="45" mass="5019">MFDMNEKVPFLIFKVKMLLLLCPRLGIVFVDKTKVSASTGNSSSL</sequence>
<gene>
    <name evidence="1" type="ORF">T190115A13A_110058</name>
</gene>
<proteinExistence type="predicted"/>
<organism evidence="1 2">
    <name type="scientific">Tenacibaculum vairaonense</name>
    <dbReference type="NCBI Taxonomy" id="3137860"/>
    <lineage>
        <taxon>Bacteria</taxon>
        <taxon>Pseudomonadati</taxon>
        <taxon>Bacteroidota</taxon>
        <taxon>Flavobacteriia</taxon>
        <taxon>Flavobacteriales</taxon>
        <taxon>Flavobacteriaceae</taxon>
        <taxon>Tenacibaculum</taxon>
    </lineage>
</organism>
<comment type="caution">
    <text evidence="1">The sequence shown here is derived from an EMBL/GenBank/DDBJ whole genome shotgun (WGS) entry which is preliminary data.</text>
</comment>